<feature type="region of interest" description="Disordered" evidence="1">
    <location>
        <begin position="45"/>
        <end position="67"/>
    </location>
</feature>
<dbReference type="Proteomes" id="UP000042958">
    <property type="component" value="Unassembled WGS sequence"/>
</dbReference>
<feature type="region of interest" description="Disordered" evidence="1">
    <location>
        <begin position="508"/>
        <end position="534"/>
    </location>
</feature>
<feature type="region of interest" description="Disordered" evidence="1">
    <location>
        <begin position="242"/>
        <end position="377"/>
    </location>
</feature>
<gene>
    <name evidence="2" type="ORF">PMG11_06352</name>
</gene>
<dbReference type="STRING" id="104259.A0A0F7TP83"/>
<feature type="compositionally biased region" description="Polar residues" evidence="1">
    <location>
        <begin position="264"/>
        <end position="274"/>
    </location>
</feature>
<feature type="compositionally biased region" description="Low complexity" evidence="1">
    <location>
        <begin position="517"/>
        <end position="534"/>
    </location>
</feature>
<accession>A0A0F7TP83</accession>
<feature type="compositionally biased region" description="Basic and acidic residues" evidence="1">
    <location>
        <begin position="288"/>
        <end position="304"/>
    </location>
</feature>
<keyword evidence="3" id="KW-1185">Reference proteome</keyword>
<evidence type="ECO:0000256" key="1">
    <source>
        <dbReference type="SAM" id="MobiDB-lite"/>
    </source>
</evidence>
<feature type="region of interest" description="Disordered" evidence="1">
    <location>
        <begin position="121"/>
        <end position="191"/>
    </location>
</feature>
<organism evidence="2 3">
    <name type="scientific">Penicillium brasilianum</name>
    <dbReference type="NCBI Taxonomy" id="104259"/>
    <lineage>
        <taxon>Eukaryota</taxon>
        <taxon>Fungi</taxon>
        <taxon>Dikarya</taxon>
        <taxon>Ascomycota</taxon>
        <taxon>Pezizomycotina</taxon>
        <taxon>Eurotiomycetes</taxon>
        <taxon>Eurotiomycetidae</taxon>
        <taxon>Eurotiales</taxon>
        <taxon>Aspergillaceae</taxon>
        <taxon>Penicillium</taxon>
    </lineage>
</organism>
<evidence type="ECO:0008006" key="4">
    <source>
        <dbReference type="Google" id="ProtNLM"/>
    </source>
</evidence>
<evidence type="ECO:0000313" key="3">
    <source>
        <dbReference type="Proteomes" id="UP000042958"/>
    </source>
</evidence>
<proteinExistence type="predicted"/>
<dbReference type="OrthoDB" id="5395975at2759"/>
<feature type="compositionally biased region" description="Low complexity" evidence="1">
    <location>
        <begin position="335"/>
        <end position="345"/>
    </location>
</feature>
<feature type="compositionally biased region" description="Polar residues" evidence="1">
    <location>
        <begin position="464"/>
        <end position="473"/>
    </location>
</feature>
<name>A0A0F7TP83_PENBI</name>
<reference evidence="3" key="1">
    <citation type="journal article" date="2015" name="Genome Announc.">
        <title>Draft genome sequence of the fungus Penicillium brasilianum MG11.</title>
        <authorList>
            <person name="Horn F."/>
            <person name="Linde J."/>
            <person name="Mattern D.J."/>
            <person name="Walther G."/>
            <person name="Guthke R."/>
            <person name="Brakhage A.A."/>
            <person name="Valiante V."/>
        </authorList>
    </citation>
    <scope>NUCLEOTIDE SEQUENCE [LARGE SCALE GENOMIC DNA]</scope>
    <source>
        <strain evidence="3">MG11</strain>
    </source>
</reference>
<evidence type="ECO:0000313" key="2">
    <source>
        <dbReference type="EMBL" id="CEJ57666.1"/>
    </source>
</evidence>
<feature type="region of interest" description="Disordered" evidence="1">
    <location>
        <begin position="440"/>
        <end position="473"/>
    </location>
</feature>
<feature type="compositionally biased region" description="Polar residues" evidence="1">
    <location>
        <begin position="310"/>
        <end position="324"/>
    </location>
</feature>
<dbReference type="AlphaFoldDB" id="A0A0F7TP83"/>
<sequence>MEILVHVSAPSSARDDARYRAQVAAILALEPISRRSLILNDGGALVAPAEAPPPADQGPEHAENAKPAASSLLLQASELISAPSSVSHQSVEDVRAAIAGQPNGAGRTSSDSRCDRDLMHQREKKPLGNLPSPRADDRSQSDPLANDTATATATVPPIANSNPSPCLRHDRPSILPGLDPGTNQISPGLLIPAPAHTNQIRNSHHQIGLEAQLRSRLASDSLESIISVIPDSQPELAVCTRRSPPLHEEDQPAHPPKRRRVEPCSTSPSDQTISKAAALEGTTPSCSAHHEKEKTPPGHADQRSRPPLTQGPQSHSHTLPNTSPSPFPRHIDNPASASANAAVSVIETEQQRQQPPIRHDLPLHQQSTPFSKSLPLTLRPPPPPISTSTFKTHVTPTLAMLIERLKPARTYKPTHQSRELDTLERGYWAMRVNIAATESAPAWEKGRKGNNPKGDLGAGAGASTGPSPNPQTWTDPQFSHFWTFLSSFIAKDARAGWGVWCIAERIDPDPDSATNSPDAATNTARNTTITTTTATADDTPTPVLIKVYAWGEVAMHIYLMLYLASERRVRGMGLRWVDSWEEVVIQMP</sequence>
<protein>
    <recommendedName>
        <fullName evidence="4">Acetamidase</fullName>
    </recommendedName>
</protein>
<dbReference type="EMBL" id="CDHK01000005">
    <property type="protein sequence ID" value="CEJ57666.1"/>
    <property type="molecule type" value="Genomic_DNA"/>
</dbReference>